<dbReference type="InterPro" id="IPR058929">
    <property type="entry name" value="Ig_halo"/>
</dbReference>
<proteinExistence type="predicted"/>
<keyword evidence="3" id="KW-1185">Reference proteome</keyword>
<protein>
    <recommendedName>
        <fullName evidence="1">Ig-like domain-containing protein</fullName>
    </recommendedName>
</protein>
<dbReference type="Proteomes" id="UP000037729">
    <property type="component" value="Unassembled WGS sequence"/>
</dbReference>
<feature type="domain" description="Ig-like" evidence="1">
    <location>
        <begin position="32"/>
        <end position="107"/>
    </location>
</feature>
<sequence>MPSSSRTLLSATSEEWRLAHEDLHIRNDSDAKHDVYIEIYDDEECCHTAHYQLLSGQSGCSVNLLRNGCYKVTAVLDGQQESTAAVTVSDEPEQTIFIQIQNDRITIEQGVTPSCP</sequence>
<dbReference type="AlphaFoldDB" id="A0A0N0BPL6"/>
<organism evidence="2 3">
    <name type="scientific">Haloarcula rubripromontorii</name>
    <dbReference type="NCBI Taxonomy" id="1705562"/>
    <lineage>
        <taxon>Archaea</taxon>
        <taxon>Methanobacteriati</taxon>
        <taxon>Methanobacteriota</taxon>
        <taxon>Stenosarchaea group</taxon>
        <taxon>Halobacteria</taxon>
        <taxon>Halobacteriales</taxon>
        <taxon>Haloarculaceae</taxon>
        <taxon>Haloarcula</taxon>
    </lineage>
</organism>
<name>A0A0N0BPL6_9EURY</name>
<dbReference type="EMBL" id="LIUF01000002">
    <property type="protein sequence ID" value="KOX94143.1"/>
    <property type="molecule type" value="Genomic_DNA"/>
</dbReference>
<evidence type="ECO:0000313" key="2">
    <source>
        <dbReference type="EMBL" id="KOX94143.1"/>
    </source>
</evidence>
<evidence type="ECO:0000313" key="3">
    <source>
        <dbReference type="Proteomes" id="UP000037729"/>
    </source>
</evidence>
<dbReference type="Pfam" id="PF25942">
    <property type="entry name" value="Ig_halo"/>
    <property type="match status" value="1"/>
</dbReference>
<accession>A0A0N0BPL6</accession>
<dbReference type="PATRIC" id="fig|1705562.3.peg.3022"/>
<comment type="caution">
    <text evidence="2">The sequence shown here is derived from an EMBL/GenBank/DDBJ whole genome shotgun (WGS) entry which is preliminary data.</text>
</comment>
<gene>
    <name evidence="2" type="ORF">AMS69_09570</name>
</gene>
<evidence type="ECO:0000259" key="1">
    <source>
        <dbReference type="Pfam" id="PF25942"/>
    </source>
</evidence>
<reference evidence="2 3" key="1">
    <citation type="submission" date="2015-08" db="EMBL/GenBank/DDBJ databases">
        <title>Genomes of Isolates from Cabo Rojo, PR.</title>
        <authorList>
            <person name="Sanchez-Nieves R.L."/>
            <person name="Montalvo-Rodriguez R."/>
        </authorList>
    </citation>
    <scope>NUCLEOTIDE SEQUENCE [LARGE SCALE GENOMIC DNA]</scope>
    <source>
        <strain evidence="2 3">SL3</strain>
    </source>
</reference>